<keyword evidence="1" id="KW-1133">Transmembrane helix</keyword>
<sequence>MNSKIIGVIVIVVVVALAGWFFLKGKGAGPLSTVTEGGYSDSNPFTGTLKAAVALGIPMKCTYEEGGVEYESVIQGKRFKGSVATEGETSSIIMLDNCIYSWSKGTTDGIKMCFSEEDTDIWDANNTESEAPTADLPDNLKCYPTTVGAGEFSLPSEVSFREFN</sequence>
<accession>A0A0G1GJH9</accession>
<proteinExistence type="predicted"/>
<dbReference type="EMBL" id="LCFQ01000001">
    <property type="protein sequence ID" value="KKS98933.1"/>
    <property type="molecule type" value="Genomic_DNA"/>
</dbReference>
<reference evidence="2 3" key="1">
    <citation type="journal article" date="2015" name="Nature">
        <title>rRNA introns, odd ribosomes, and small enigmatic genomes across a large radiation of phyla.</title>
        <authorList>
            <person name="Brown C.T."/>
            <person name="Hug L.A."/>
            <person name="Thomas B.C."/>
            <person name="Sharon I."/>
            <person name="Castelle C.J."/>
            <person name="Singh A."/>
            <person name="Wilkins M.J."/>
            <person name="Williams K.H."/>
            <person name="Banfield J.F."/>
        </authorList>
    </citation>
    <scope>NUCLEOTIDE SEQUENCE [LARGE SCALE GENOMIC DNA]</scope>
</reference>
<evidence type="ECO:0000256" key="1">
    <source>
        <dbReference type="SAM" id="Phobius"/>
    </source>
</evidence>
<organism evidence="2 3">
    <name type="scientific">Candidatus Woesebacteria bacterium GW2011_GWB1_43_14</name>
    <dbReference type="NCBI Taxonomy" id="1618578"/>
    <lineage>
        <taxon>Bacteria</taxon>
        <taxon>Candidatus Woeseibacteriota</taxon>
    </lineage>
</organism>
<evidence type="ECO:0000313" key="2">
    <source>
        <dbReference type="EMBL" id="KKS98933.1"/>
    </source>
</evidence>
<feature type="transmembrane region" description="Helical" evidence="1">
    <location>
        <begin position="6"/>
        <end position="23"/>
    </location>
</feature>
<keyword evidence="1" id="KW-0812">Transmembrane</keyword>
<dbReference type="Proteomes" id="UP000034090">
    <property type="component" value="Unassembled WGS sequence"/>
</dbReference>
<keyword evidence="1" id="KW-0472">Membrane</keyword>
<comment type="caution">
    <text evidence="2">The sequence shown here is derived from an EMBL/GenBank/DDBJ whole genome shotgun (WGS) entry which is preliminary data.</text>
</comment>
<evidence type="ECO:0000313" key="3">
    <source>
        <dbReference type="Proteomes" id="UP000034090"/>
    </source>
</evidence>
<protein>
    <submittedName>
        <fullName evidence="2">Uncharacterized protein</fullName>
    </submittedName>
</protein>
<gene>
    <name evidence="2" type="ORF">UV74_C0001G0043</name>
</gene>
<name>A0A0G1GJH9_9BACT</name>
<dbReference type="AlphaFoldDB" id="A0A0G1GJH9"/>